<dbReference type="Proteomes" id="UP001055102">
    <property type="component" value="Unassembled WGS sequence"/>
</dbReference>
<keyword evidence="5" id="KW-0029">Amino-acid transport</keyword>
<evidence type="ECO:0000313" key="10">
    <source>
        <dbReference type="EMBL" id="GJE08719.1"/>
    </source>
</evidence>
<dbReference type="PANTHER" id="PTHR11795">
    <property type="entry name" value="BRANCHED-CHAIN AMINO ACID TRANSPORT SYSTEM PERMEASE PROTEIN LIVH"/>
    <property type="match status" value="1"/>
</dbReference>
<keyword evidence="2" id="KW-0813">Transport</keyword>
<evidence type="ECO:0000256" key="9">
    <source>
        <dbReference type="SAM" id="Phobius"/>
    </source>
</evidence>
<feature type="transmembrane region" description="Helical" evidence="9">
    <location>
        <begin position="6"/>
        <end position="26"/>
    </location>
</feature>
<reference evidence="10" key="1">
    <citation type="journal article" date="2021" name="Front. Microbiol.">
        <title>Comprehensive Comparative Genomics and Phenotyping of Methylobacterium Species.</title>
        <authorList>
            <person name="Alessa O."/>
            <person name="Ogura Y."/>
            <person name="Fujitani Y."/>
            <person name="Takami H."/>
            <person name="Hayashi T."/>
            <person name="Sahin N."/>
            <person name="Tani A."/>
        </authorList>
    </citation>
    <scope>NUCLEOTIDE SEQUENCE</scope>
    <source>
        <strain evidence="10">LMG 23639</strain>
    </source>
</reference>
<dbReference type="PANTHER" id="PTHR11795:SF445">
    <property type="entry name" value="AMINO ACID ABC TRANSPORTER PERMEASE PROTEIN"/>
    <property type="match status" value="1"/>
</dbReference>
<name>A0ABQ4T1P1_9HYPH</name>
<feature type="transmembrane region" description="Helical" evidence="9">
    <location>
        <begin position="266"/>
        <end position="288"/>
    </location>
</feature>
<feature type="transmembrane region" description="Helical" evidence="9">
    <location>
        <begin position="106"/>
        <end position="126"/>
    </location>
</feature>
<feature type="transmembrane region" description="Helical" evidence="9">
    <location>
        <begin position="236"/>
        <end position="260"/>
    </location>
</feature>
<evidence type="ECO:0000256" key="1">
    <source>
        <dbReference type="ARBA" id="ARBA00004651"/>
    </source>
</evidence>
<evidence type="ECO:0000313" key="11">
    <source>
        <dbReference type="Proteomes" id="UP001055102"/>
    </source>
</evidence>
<dbReference type="CDD" id="cd06582">
    <property type="entry name" value="TM_PBP1_LivH_like"/>
    <property type="match status" value="1"/>
</dbReference>
<dbReference type="Pfam" id="PF02653">
    <property type="entry name" value="BPD_transp_2"/>
    <property type="match status" value="1"/>
</dbReference>
<dbReference type="RefSeq" id="WP_238278664.1">
    <property type="nucleotide sequence ID" value="NZ_BPQR01000085.1"/>
</dbReference>
<dbReference type="EMBL" id="BPQR01000085">
    <property type="protein sequence ID" value="GJE08719.1"/>
    <property type="molecule type" value="Genomic_DNA"/>
</dbReference>
<comment type="caution">
    <text evidence="10">The sequence shown here is derived from an EMBL/GenBank/DDBJ whole genome shotgun (WGS) entry which is preliminary data.</text>
</comment>
<keyword evidence="4 9" id="KW-0812">Transmembrane</keyword>
<evidence type="ECO:0000256" key="2">
    <source>
        <dbReference type="ARBA" id="ARBA00022448"/>
    </source>
</evidence>
<evidence type="ECO:0000256" key="6">
    <source>
        <dbReference type="ARBA" id="ARBA00022989"/>
    </source>
</evidence>
<keyword evidence="3" id="KW-1003">Cell membrane</keyword>
<evidence type="ECO:0000256" key="7">
    <source>
        <dbReference type="ARBA" id="ARBA00023136"/>
    </source>
</evidence>
<keyword evidence="6 9" id="KW-1133">Transmembrane helix</keyword>
<feature type="transmembrane region" description="Helical" evidence="9">
    <location>
        <begin position="33"/>
        <end position="53"/>
    </location>
</feature>
<feature type="transmembrane region" description="Helical" evidence="9">
    <location>
        <begin position="146"/>
        <end position="167"/>
    </location>
</feature>
<proteinExistence type="inferred from homology"/>
<comment type="subcellular location">
    <subcellularLocation>
        <location evidence="1">Cell membrane</location>
        <topology evidence="1">Multi-pass membrane protein</topology>
    </subcellularLocation>
</comment>
<comment type="similarity">
    <text evidence="8">Belongs to the binding-protein-dependent transport system permease family. LivHM subfamily.</text>
</comment>
<keyword evidence="11" id="KW-1185">Reference proteome</keyword>
<reference evidence="10" key="2">
    <citation type="submission" date="2021-08" db="EMBL/GenBank/DDBJ databases">
        <authorList>
            <person name="Tani A."/>
            <person name="Ola A."/>
            <person name="Ogura Y."/>
            <person name="Katsura K."/>
            <person name="Hayashi T."/>
        </authorList>
    </citation>
    <scope>NUCLEOTIDE SEQUENCE</scope>
    <source>
        <strain evidence="10">LMG 23639</strain>
    </source>
</reference>
<evidence type="ECO:0000256" key="5">
    <source>
        <dbReference type="ARBA" id="ARBA00022970"/>
    </source>
</evidence>
<sequence length="303" mass="31315">MDIGFVIVSAVTLACVYGTLAIGLSITWSSLGLVNMAYGVTFAAAGYGAWLVAEQLQAIDALADMTLVVGPVVILAGILTGAVCGLIVCAIAFIPIHDKPNFTVRGLIASLALSLIGTQFLLQVFGPRAKNLPPLFGDWELPLGNVVVTADKGGAMVTSVVMLALALRWMRSSRRGLEIRAMMMNPHAASLVGIGVRRTGFYVMALTGGLAGLASVLLSQTYFISPFSGLTPLIKGLSVALLGGLGSVGGAIAAAILLGINEALTSALLGGQYVLITQFLLIILVLLVRPRGIAGILDKAREA</sequence>
<gene>
    <name evidence="10" type="primary">livH_4</name>
    <name evidence="10" type="ORF">AOPFMNJM_4064</name>
</gene>
<organism evidence="10 11">
    <name type="scientific">Methylobacterium jeotgali</name>
    <dbReference type="NCBI Taxonomy" id="381630"/>
    <lineage>
        <taxon>Bacteria</taxon>
        <taxon>Pseudomonadati</taxon>
        <taxon>Pseudomonadota</taxon>
        <taxon>Alphaproteobacteria</taxon>
        <taxon>Hyphomicrobiales</taxon>
        <taxon>Methylobacteriaceae</taxon>
        <taxon>Methylobacterium</taxon>
    </lineage>
</organism>
<keyword evidence="7 9" id="KW-0472">Membrane</keyword>
<dbReference type="InterPro" id="IPR001851">
    <property type="entry name" value="ABC_transp_permease"/>
</dbReference>
<feature type="transmembrane region" description="Helical" evidence="9">
    <location>
        <begin position="73"/>
        <end position="94"/>
    </location>
</feature>
<dbReference type="InterPro" id="IPR052157">
    <property type="entry name" value="BCAA_transport_permease"/>
</dbReference>
<feature type="transmembrane region" description="Helical" evidence="9">
    <location>
        <begin position="202"/>
        <end position="224"/>
    </location>
</feature>
<evidence type="ECO:0000256" key="4">
    <source>
        <dbReference type="ARBA" id="ARBA00022692"/>
    </source>
</evidence>
<evidence type="ECO:0000256" key="8">
    <source>
        <dbReference type="ARBA" id="ARBA00037998"/>
    </source>
</evidence>
<evidence type="ECO:0000256" key="3">
    <source>
        <dbReference type="ARBA" id="ARBA00022475"/>
    </source>
</evidence>
<accession>A0ABQ4T1P1</accession>
<protein>
    <submittedName>
        <fullName evidence="10">High-affinity branched-chain amino acid transport system permease protein LivH</fullName>
    </submittedName>
</protein>